<dbReference type="SUPFAM" id="SSF52799">
    <property type="entry name" value="(Phosphotyrosine protein) phosphatases II"/>
    <property type="match status" value="1"/>
</dbReference>
<dbReference type="EMBL" id="CAJPIZ010000750">
    <property type="protein sequence ID" value="CAG2102207.1"/>
    <property type="molecule type" value="Genomic_DNA"/>
</dbReference>
<feature type="compositionally biased region" description="Polar residues" evidence="2">
    <location>
        <begin position="632"/>
        <end position="665"/>
    </location>
</feature>
<feature type="region of interest" description="Disordered" evidence="2">
    <location>
        <begin position="632"/>
        <end position="694"/>
    </location>
</feature>
<dbReference type="OrthoDB" id="2408718at2759"/>
<dbReference type="InterPro" id="IPR016130">
    <property type="entry name" value="Tyr_Pase_AS"/>
</dbReference>
<dbReference type="InterPro" id="IPR039802">
    <property type="entry name" value="MTMR14"/>
</dbReference>
<evidence type="ECO:0000256" key="2">
    <source>
        <dbReference type="SAM" id="MobiDB-lite"/>
    </source>
</evidence>
<proteinExistence type="inferred from homology"/>
<feature type="compositionally biased region" description="Polar residues" evidence="2">
    <location>
        <begin position="538"/>
        <end position="557"/>
    </location>
</feature>
<keyword evidence="5" id="KW-1185">Reference proteome</keyword>
<dbReference type="InterPro" id="IPR010569">
    <property type="entry name" value="Myotubularin-like_Pase_dom"/>
</dbReference>
<evidence type="ECO:0000313" key="5">
    <source>
        <dbReference type="Proteomes" id="UP000759131"/>
    </source>
</evidence>
<accession>A0A7R9KER9</accession>
<feature type="region of interest" description="Disordered" evidence="2">
    <location>
        <begin position="536"/>
        <end position="557"/>
    </location>
</feature>
<evidence type="ECO:0000259" key="3">
    <source>
        <dbReference type="Pfam" id="PF06602"/>
    </source>
</evidence>
<dbReference type="AlphaFoldDB" id="A0A7R9KER9"/>
<dbReference type="PROSITE" id="PS00383">
    <property type="entry name" value="TYR_PHOSPHATASE_1"/>
    <property type="match status" value="1"/>
</dbReference>
<feature type="domain" description="Myotubularin phosphatase" evidence="3">
    <location>
        <begin position="370"/>
        <end position="441"/>
    </location>
</feature>
<evidence type="ECO:0000313" key="4">
    <source>
        <dbReference type="EMBL" id="CAD7621777.1"/>
    </source>
</evidence>
<organism evidence="4">
    <name type="scientific">Medioppia subpectinata</name>
    <dbReference type="NCBI Taxonomy" id="1979941"/>
    <lineage>
        <taxon>Eukaryota</taxon>
        <taxon>Metazoa</taxon>
        <taxon>Ecdysozoa</taxon>
        <taxon>Arthropoda</taxon>
        <taxon>Chelicerata</taxon>
        <taxon>Arachnida</taxon>
        <taxon>Acari</taxon>
        <taxon>Acariformes</taxon>
        <taxon>Sarcoptiformes</taxon>
        <taxon>Oribatida</taxon>
        <taxon>Brachypylina</taxon>
        <taxon>Oppioidea</taxon>
        <taxon>Oppiidae</taxon>
        <taxon>Medioppia</taxon>
    </lineage>
</organism>
<sequence>MDTDIQLTSDDVRRLLELFSICHYKTRDNDKRSDLIQKICTNLFRKDYKDLEIISNDNGELATSYPSKLIIPQISDDHKCSTHCTPHSCHPCPHMTNTEAWDEVDSCQSPIKRCNTLTNESVAKDRTLSSYNCVKSCNDLKANKRLDINKLKELISRARVARCRARFPIPVILYNDKYICRSATLSGGPEIYGRSGFDYLFNDRNNSEVDTDLSHNNMTARLSDSELTSTSNPGLSSISDTSHLFSKVRNRDIELLKYLSVGYICDLMVEKKKVKFGMNVTSSEKADKESRYQEFNIMSLPYPGCEFFRDYRDNGYSAEGLVYDWKQHFVDADLIVPNNDNICERLNIDWKQYRNWDVIRLTQNYLKLLLLYFNQSDSSILIHCISGWDRTPLFTSLLRLSLWADGKVHQNLSPIEILFLTISYDWFLFGHNLNDRLSKGEEILFFCFYFLKYITSEEFSIDFLTNNCCKERKPSVDQTIGSDLLLEDHQNSAKYGGSSTSLNSSCSSASTRSHDNCPPMYFPLYSTGEDLFLKTDSDSNSSYGKTPPTLTNSEEGSQMFSSNHVITSILKRCDEPLKHISNSPKLASNGCNSRTTEPVAIPVHKKLANNVDNGLSSLSRSDSWQIVSDTGSIRESSMRYSSPDSLSSPKANGNSADTSSGSNSDPFEMKHSVHSNTKREPKVGKDFPKTNGMRKERLQAVRSLFYNSYSSAIGFKFKNGADNSTRLATLIDQFAGLYSSRVTAPQ</sequence>
<protein>
    <recommendedName>
        <fullName evidence="3">Myotubularin phosphatase domain-containing protein</fullName>
    </recommendedName>
</protein>
<evidence type="ECO:0000256" key="1">
    <source>
        <dbReference type="ARBA" id="ARBA00007471"/>
    </source>
</evidence>
<name>A0A7R9KER9_9ACAR</name>
<dbReference type="InterPro" id="IPR029021">
    <property type="entry name" value="Prot-tyrosine_phosphatase-like"/>
</dbReference>
<dbReference type="Pfam" id="PF06602">
    <property type="entry name" value="Myotub-related"/>
    <property type="match status" value="1"/>
</dbReference>
<dbReference type="GO" id="GO:0004438">
    <property type="term" value="F:phosphatidylinositol-3-phosphate phosphatase activity"/>
    <property type="evidence" value="ECO:0007669"/>
    <property type="project" value="InterPro"/>
</dbReference>
<feature type="compositionally biased region" description="Basic and acidic residues" evidence="2">
    <location>
        <begin position="667"/>
        <end position="694"/>
    </location>
</feature>
<dbReference type="Proteomes" id="UP000759131">
    <property type="component" value="Unassembled WGS sequence"/>
</dbReference>
<dbReference type="PANTHER" id="PTHR13524:SF2">
    <property type="entry name" value="MYOTUBULARIN-RELATED PROTEIN 14"/>
    <property type="match status" value="1"/>
</dbReference>
<dbReference type="CDD" id="cd13213">
    <property type="entry name" value="PH-GRAM_MTMR14"/>
    <property type="match status" value="1"/>
</dbReference>
<reference evidence="4" key="1">
    <citation type="submission" date="2020-11" db="EMBL/GenBank/DDBJ databases">
        <authorList>
            <person name="Tran Van P."/>
        </authorList>
    </citation>
    <scope>NUCLEOTIDE SEQUENCE</scope>
</reference>
<dbReference type="PANTHER" id="PTHR13524">
    <property type="entry name" value="MYOTUBULARIN-RELATED"/>
    <property type="match status" value="1"/>
</dbReference>
<dbReference type="InterPro" id="IPR039803">
    <property type="entry name" value="MTMR14_PH-GRAM"/>
</dbReference>
<gene>
    <name evidence="4" type="ORF">OSB1V03_LOCUS2247</name>
</gene>
<dbReference type="EMBL" id="OC855325">
    <property type="protein sequence ID" value="CAD7621777.1"/>
    <property type="molecule type" value="Genomic_DNA"/>
</dbReference>
<comment type="similarity">
    <text evidence="1">Belongs to the protein-tyrosine phosphatase family. Non-receptor class myotubularin subfamily.</text>
</comment>